<dbReference type="EMBL" id="QKRW01000060">
    <property type="protein sequence ID" value="RAL59059.1"/>
    <property type="molecule type" value="Genomic_DNA"/>
</dbReference>
<dbReference type="InterPro" id="IPR012471">
    <property type="entry name" value="DUF1690"/>
</dbReference>
<dbReference type="AlphaFoldDB" id="A0A395IKZ9"/>
<feature type="region of interest" description="Disordered" evidence="1">
    <location>
        <begin position="78"/>
        <end position="100"/>
    </location>
</feature>
<reference evidence="2 3" key="1">
    <citation type="submission" date="2018-06" db="EMBL/GenBank/DDBJ databases">
        <title>Genome Sequence of the Brown Rot Fungal Pathogen Monilinia fructigena.</title>
        <authorList>
            <person name="Landi L."/>
            <person name="De Miccolis Angelini R.M."/>
            <person name="Pollastro S."/>
            <person name="Abate D."/>
            <person name="Faretra F."/>
            <person name="Romanazzi G."/>
        </authorList>
    </citation>
    <scope>NUCLEOTIDE SEQUENCE [LARGE SCALE GENOMIC DNA]</scope>
    <source>
        <strain evidence="2 3">Mfrg269</strain>
    </source>
</reference>
<keyword evidence="3" id="KW-1185">Reference proteome</keyword>
<proteinExistence type="predicted"/>
<evidence type="ECO:0000256" key="1">
    <source>
        <dbReference type="SAM" id="MobiDB-lite"/>
    </source>
</evidence>
<evidence type="ECO:0000313" key="2">
    <source>
        <dbReference type="EMBL" id="RAL59059.1"/>
    </source>
</evidence>
<accession>A0A395IKZ9</accession>
<evidence type="ECO:0000313" key="3">
    <source>
        <dbReference type="Proteomes" id="UP000249056"/>
    </source>
</evidence>
<protein>
    <submittedName>
        <fullName evidence="2">Uncharacterized protein</fullName>
    </submittedName>
</protein>
<comment type="caution">
    <text evidence="2">The sequence shown here is derived from an EMBL/GenBank/DDBJ whole genome shotgun (WGS) entry which is preliminary data.</text>
</comment>
<name>A0A395IKZ9_9HELO</name>
<gene>
    <name evidence="2" type="ORF">DID88_008977</name>
</gene>
<sequence>MGSSASKPEEPPKAQVWASETPVRFSEPLIDSLQSSSESDFTRTKTIELHIQTRVASELKKLQERASKDFEERIARIFTEESAPPSEEKSAGDSLRQLGRDAVQKDVEELKRKLEQRRRCRSWMRGL</sequence>
<dbReference type="Pfam" id="PF07956">
    <property type="entry name" value="DUF1690"/>
    <property type="match status" value="1"/>
</dbReference>
<feature type="region of interest" description="Disordered" evidence="1">
    <location>
        <begin position="1"/>
        <end position="21"/>
    </location>
</feature>
<dbReference type="OrthoDB" id="5544375at2759"/>
<organism evidence="2 3">
    <name type="scientific">Monilinia fructigena</name>
    <dbReference type="NCBI Taxonomy" id="38457"/>
    <lineage>
        <taxon>Eukaryota</taxon>
        <taxon>Fungi</taxon>
        <taxon>Dikarya</taxon>
        <taxon>Ascomycota</taxon>
        <taxon>Pezizomycotina</taxon>
        <taxon>Leotiomycetes</taxon>
        <taxon>Helotiales</taxon>
        <taxon>Sclerotiniaceae</taxon>
        <taxon>Monilinia</taxon>
    </lineage>
</organism>
<dbReference type="Proteomes" id="UP000249056">
    <property type="component" value="Unassembled WGS sequence"/>
</dbReference>